<reference evidence="1 2" key="1">
    <citation type="journal article" date="2019" name="Environ. Microbiol.">
        <title>At the nexus of three kingdoms: the genome of the mycorrhizal fungus Gigaspora margarita provides insights into plant, endobacterial and fungal interactions.</title>
        <authorList>
            <person name="Venice F."/>
            <person name="Ghignone S."/>
            <person name="Salvioli di Fossalunga A."/>
            <person name="Amselem J."/>
            <person name="Novero M."/>
            <person name="Xianan X."/>
            <person name="Sedzielewska Toro K."/>
            <person name="Morin E."/>
            <person name="Lipzen A."/>
            <person name="Grigoriev I.V."/>
            <person name="Henrissat B."/>
            <person name="Martin F.M."/>
            <person name="Bonfante P."/>
        </authorList>
    </citation>
    <scope>NUCLEOTIDE SEQUENCE [LARGE SCALE GENOMIC DNA]</scope>
    <source>
        <strain evidence="1 2">BEG34</strain>
    </source>
</reference>
<name>A0A8H3XIC9_GIGMA</name>
<organism evidence="1 2">
    <name type="scientific">Gigaspora margarita</name>
    <dbReference type="NCBI Taxonomy" id="4874"/>
    <lineage>
        <taxon>Eukaryota</taxon>
        <taxon>Fungi</taxon>
        <taxon>Fungi incertae sedis</taxon>
        <taxon>Mucoromycota</taxon>
        <taxon>Glomeromycotina</taxon>
        <taxon>Glomeromycetes</taxon>
        <taxon>Diversisporales</taxon>
        <taxon>Gigasporaceae</taxon>
        <taxon>Gigaspora</taxon>
    </lineage>
</organism>
<gene>
    <name evidence="1" type="ORF">F8M41_000558</name>
</gene>
<comment type="caution">
    <text evidence="1">The sequence shown here is derived from an EMBL/GenBank/DDBJ whole genome shotgun (WGS) entry which is preliminary data.</text>
</comment>
<protein>
    <submittedName>
        <fullName evidence="1">Uncharacterized protein</fullName>
    </submittedName>
</protein>
<evidence type="ECO:0000313" key="1">
    <source>
        <dbReference type="EMBL" id="KAF0460798.1"/>
    </source>
</evidence>
<proteinExistence type="predicted"/>
<dbReference type="Proteomes" id="UP000439903">
    <property type="component" value="Unassembled WGS sequence"/>
</dbReference>
<sequence>MNEMRKLYSTSETLEKVVRKDTNKATNKATNKIIDEVIDNKATDKATNKITIEAIDTKASLQGLQDINLEETLFTTEQSEQDSISYSLVFDTDSSDDESGDAPLNVTLEQTFSTWKAIGNFLSEYG</sequence>
<dbReference type="AlphaFoldDB" id="A0A8H3XIC9"/>
<evidence type="ECO:0000313" key="2">
    <source>
        <dbReference type="Proteomes" id="UP000439903"/>
    </source>
</evidence>
<accession>A0A8H3XIC9</accession>
<dbReference type="EMBL" id="WTPW01001041">
    <property type="protein sequence ID" value="KAF0460798.1"/>
    <property type="molecule type" value="Genomic_DNA"/>
</dbReference>
<keyword evidence="2" id="KW-1185">Reference proteome</keyword>